<feature type="compositionally biased region" description="Low complexity" evidence="1">
    <location>
        <begin position="490"/>
        <end position="509"/>
    </location>
</feature>
<reference evidence="3" key="1">
    <citation type="submission" date="2005-11" db="EMBL/GenBank/DDBJ databases">
        <title>Nucleotide sequence of actA genes from clinical and environmental Listeria monocytogenes isolates.</title>
        <authorList>
            <person name="Papageorgiou N."/>
            <person name="Tselentis Y."/>
            <person name="Scoulica E."/>
        </authorList>
    </citation>
    <scope>NUCLEOTIDE SEQUENCE</scope>
    <source>
        <strain evidence="3">Lm25180</strain>
    </source>
</reference>
<accession>Q2PPQ3</accession>
<keyword evidence="2" id="KW-1133">Transmembrane helix</keyword>
<feature type="region of interest" description="Disordered" evidence="1">
    <location>
        <begin position="374"/>
        <end position="453"/>
    </location>
</feature>
<dbReference type="EMBL" id="DQ309947">
    <property type="protein sequence ID" value="ABC40887.1"/>
    <property type="molecule type" value="Genomic_DNA"/>
</dbReference>
<feature type="compositionally biased region" description="Polar residues" evidence="1">
    <location>
        <begin position="190"/>
        <end position="210"/>
    </location>
</feature>
<keyword evidence="2" id="KW-0812">Transmembrane</keyword>
<sequence>MGLNRFMRAMMVVFITANCITINPDIIFAATDSEDSSLNTDEWEEEKTEEQPSEVNTGPRYETAREVSSRDIKELEKSNKVRNTNKADLIAMLKEKAEKGPNNNNNNGEQTGNVAINEEASGVDRPTLQVERRHPGLPSDSAAEIKKRRKAIASSDSELESLTYPDKPTKVNKKKVAKESVADASESDLDSSMQSADESSPQPLKANQQPFFPKVFKKIKDAGKWVRDKIDENPEVKKAIVDKSAGLIDQLLTKKKSEEVNASDFPPPPTDEELRLALPETPMLLGFNAPATSEPSSFEFPPPPTDEELRLALPETPMLLGFNAPATSEPSSFEFPPPPTEDELEIIRETASSLDSSFTRGDLASLRNAINRHSQNFSDFPPIPTEEELNGGGDRPTSEGFSSMNSGDFTDDENIETTEEEIDRLADLRDRGTGKHSRNAGFLPLNPFISNPVPSLTPKVPKISAPALISDITKKAPFKNPSQPLNVFNKKTTTKTVTKKPTPVKTAPKLAELPATKPQETVLRENKTPFIEKQAETNKQSINMPSLPVIQKEATESDKEEMKPQTEEKMVEESESANNANGKNRSAGIEEGKLIAKSAEDEKAKEEPGNHTTLILAMLAIGVFSLGAFIKIIQLRKNN</sequence>
<feature type="compositionally biased region" description="Acidic residues" evidence="1">
    <location>
        <begin position="409"/>
        <end position="422"/>
    </location>
</feature>
<evidence type="ECO:0000256" key="2">
    <source>
        <dbReference type="SAM" id="Phobius"/>
    </source>
</evidence>
<feature type="compositionally biased region" description="Basic and acidic residues" evidence="1">
    <location>
        <begin position="553"/>
        <end position="572"/>
    </location>
</feature>
<feature type="region of interest" description="Disordered" evidence="1">
    <location>
        <begin position="285"/>
        <end position="341"/>
    </location>
</feature>
<evidence type="ECO:0000313" key="3">
    <source>
        <dbReference type="EMBL" id="ABC40887.1"/>
    </source>
</evidence>
<dbReference type="InterPro" id="IPR007752">
    <property type="entry name" value="Virulence_actor_ActA"/>
</dbReference>
<keyword evidence="2" id="KW-0472">Membrane</keyword>
<proteinExistence type="predicted"/>
<name>Q2PPQ3_LISMN</name>
<dbReference type="AlphaFoldDB" id="Q2PPQ3"/>
<evidence type="ECO:0000256" key="1">
    <source>
        <dbReference type="SAM" id="MobiDB-lite"/>
    </source>
</evidence>
<protein>
    <submittedName>
        <fullName evidence="3">ActA</fullName>
    </submittedName>
</protein>
<feature type="compositionally biased region" description="Acidic residues" evidence="1">
    <location>
        <begin position="41"/>
        <end position="52"/>
    </location>
</feature>
<feature type="transmembrane region" description="Helical" evidence="2">
    <location>
        <begin position="614"/>
        <end position="633"/>
    </location>
</feature>
<feature type="compositionally biased region" description="Basic and acidic residues" evidence="1">
    <location>
        <begin position="588"/>
        <end position="609"/>
    </location>
</feature>
<feature type="compositionally biased region" description="Basic and acidic residues" evidence="1">
    <location>
        <begin position="423"/>
        <end position="433"/>
    </location>
</feature>
<feature type="region of interest" description="Disordered" evidence="1">
    <location>
        <begin position="37"/>
        <end position="83"/>
    </location>
</feature>
<feature type="compositionally biased region" description="Polar residues" evidence="1">
    <location>
        <begin position="399"/>
        <end position="408"/>
    </location>
</feature>
<dbReference type="Pfam" id="PF05058">
    <property type="entry name" value="ActA"/>
    <property type="match status" value="1"/>
</dbReference>
<organism evidence="3">
    <name type="scientific">Listeria monocytogenes</name>
    <dbReference type="NCBI Taxonomy" id="1639"/>
    <lineage>
        <taxon>Bacteria</taxon>
        <taxon>Bacillati</taxon>
        <taxon>Bacillota</taxon>
        <taxon>Bacilli</taxon>
        <taxon>Bacillales</taxon>
        <taxon>Listeriaceae</taxon>
        <taxon>Listeria</taxon>
    </lineage>
</organism>
<feature type="compositionally biased region" description="Basic and acidic residues" evidence="1">
    <location>
        <begin position="62"/>
        <end position="79"/>
    </location>
</feature>
<feature type="region of interest" description="Disordered" evidence="1">
    <location>
        <begin position="122"/>
        <end position="212"/>
    </location>
</feature>
<feature type="region of interest" description="Disordered" evidence="1">
    <location>
        <begin position="475"/>
        <end position="610"/>
    </location>
</feature>
<gene>
    <name evidence="3" type="primary">actA</name>
</gene>